<gene>
    <name evidence="3" type="ORF">BSK56_29650</name>
</gene>
<accession>A0ABX3GWH5</accession>
<dbReference type="PANTHER" id="PTHR21064">
    <property type="entry name" value="AMINOGLYCOSIDE PHOSPHOTRANSFERASE DOMAIN-CONTAINING PROTEIN-RELATED"/>
    <property type="match status" value="1"/>
</dbReference>
<dbReference type="InterPro" id="IPR050249">
    <property type="entry name" value="Pseudomonas-type_ThrB"/>
</dbReference>
<reference evidence="3 4" key="1">
    <citation type="submission" date="2016-10" db="EMBL/GenBank/DDBJ databases">
        <title>Paenibacillus species isolates.</title>
        <authorList>
            <person name="Beno S.M."/>
        </authorList>
    </citation>
    <scope>NUCLEOTIDE SEQUENCE [LARGE SCALE GENOMIC DNA]</scope>
    <source>
        <strain evidence="3 4">FSL H7-0744</strain>
    </source>
</reference>
<proteinExistence type="inferred from homology"/>
<dbReference type="InterPro" id="IPR011009">
    <property type="entry name" value="Kinase-like_dom_sf"/>
</dbReference>
<sequence>MESEFVDDLMHHAEEVLALYSISEPAIEFIRHNENMTFKVTDTSDDKQYLLRIHKPATAGLFGIQHTLEGLKSEMYLLQGLSQKNSLRVQKPSVNRAGQFVSEYTANEFGSCYATLLEWIEGSTLTLQEDNIGQIVFALGEKLADLHHFSRESALPALTRPVYDAARIDSAIEELKYGIEASLYSQEHYEIIREVLEYVKGQLRDLDAQQEWGLIHADVQLGNVIITNEGPCYIDFGLFGYGYYLFDLGSASSILPSELRQTLLLGYASRSTFTFDQVRYIEGLIFMDIFISYLFFIHDFDRNGWIKEDAAKVCDTLCRDFLAGKEVYYSF</sequence>
<dbReference type="EMBL" id="MPTB01000057">
    <property type="protein sequence ID" value="OMD39172.1"/>
    <property type="molecule type" value="Genomic_DNA"/>
</dbReference>
<comment type="similarity">
    <text evidence="1">Belongs to the pseudomonas-type ThrB family.</text>
</comment>
<dbReference type="InterPro" id="IPR002575">
    <property type="entry name" value="Aminoglycoside_PTrfase"/>
</dbReference>
<dbReference type="Proteomes" id="UP000187412">
    <property type="component" value="Unassembled WGS sequence"/>
</dbReference>
<evidence type="ECO:0000313" key="3">
    <source>
        <dbReference type="EMBL" id="OMD39172.1"/>
    </source>
</evidence>
<evidence type="ECO:0000259" key="2">
    <source>
        <dbReference type="Pfam" id="PF01636"/>
    </source>
</evidence>
<evidence type="ECO:0000313" key="4">
    <source>
        <dbReference type="Proteomes" id="UP000187412"/>
    </source>
</evidence>
<dbReference type="Pfam" id="PF01636">
    <property type="entry name" value="APH"/>
    <property type="match status" value="1"/>
</dbReference>
<dbReference type="SUPFAM" id="SSF56112">
    <property type="entry name" value="Protein kinase-like (PK-like)"/>
    <property type="match status" value="1"/>
</dbReference>
<comment type="caution">
    <text evidence="3">The sequence shown here is derived from an EMBL/GenBank/DDBJ whole genome shotgun (WGS) entry which is preliminary data.</text>
</comment>
<dbReference type="Gene3D" id="3.90.1200.10">
    <property type="match status" value="1"/>
</dbReference>
<name>A0ABX3GWH5_PAEBO</name>
<dbReference type="RefSeq" id="WP_076114026.1">
    <property type="nucleotide sequence ID" value="NZ_MPTB01000057.1"/>
</dbReference>
<keyword evidence="4" id="KW-1185">Reference proteome</keyword>
<protein>
    <recommendedName>
        <fullName evidence="2">Aminoglycoside phosphotransferase domain-containing protein</fullName>
    </recommendedName>
</protein>
<organism evidence="3 4">
    <name type="scientific">Paenibacillus borealis</name>
    <dbReference type="NCBI Taxonomy" id="160799"/>
    <lineage>
        <taxon>Bacteria</taxon>
        <taxon>Bacillati</taxon>
        <taxon>Bacillota</taxon>
        <taxon>Bacilli</taxon>
        <taxon>Bacillales</taxon>
        <taxon>Paenibacillaceae</taxon>
        <taxon>Paenibacillus</taxon>
    </lineage>
</organism>
<feature type="domain" description="Aminoglycoside phosphotransferase" evidence="2">
    <location>
        <begin position="30"/>
        <end position="279"/>
    </location>
</feature>
<evidence type="ECO:0000256" key="1">
    <source>
        <dbReference type="ARBA" id="ARBA00038240"/>
    </source>
</evidence>
<dbReference type="PANTHER" id="PTHR21064:SF6">
    <property type="entry name" value="AMINOGLYCOSIDE PHOSPHOTRANSFERASE DOMAIN-CONTAINING PROTEIN"/>
    <property type="match status" value="1"/>
</dbReference>